<gene>
    <name evidence="2" type="ORF">PGLA1383_LOCUS9685</name>
</gene>
<dbReference type="Proteomes" id="UP000654075">
    <property type="component" value="Unassembled WGS sequence"/>
</dbReference>
<reference evidence="2" key="1">
    <citation type="submission" date="2021-02" db="EMBL/GenBank/DDBJ databases">
        <authorList>
            <person name="Dougan E. K."/>
            <person name="Rhodes N."/>
            <person name="Thang M."/>
            <person name="Chan C."/>
        </authorList>
    </citation>
    <scope>NUCLEOTIDE SEQUENCE</scope>
</reference>
<feature type="region of interest" description="Disordered" evidence="1">
    <location>
        <begin position="201"/>
        <end position="238"/>
    </location>
</feature>
<comment type="caution">
    <text evidence="2">The sequence shown here is derived from an EMBL/GenBank/DDBJ whole genome shotgun (WGS) entry which is preliminary data.</text>
</comment>
<name>A0A813DXA4_POLGL</name>
<accession>A0A813DXA4</accession>
<feature type="compositionally biased region" description="Low complexity" evidence="1">
    <location>
        <begin position="309"/>
        <end position="332"/>
    </location>
</feature>
<feature type="region of interest" description="Disordered" evidence="1">
    <location>
        <begin position="451"/>
        <end position="488"/>
    </location>
</feature>
<evidence type="ECO:0000313" key="2">
    <source>
        <dbReference type="EMBL" id="CAE8590988.1"/>
    </source>
</evidence>
<proteinExistence type="predicted"/>
<sequence>MTSSVSPGQCVAWCRVPARPLGVWPRRRPRATRNGCSVPADQRSFFTPLEEYSCQILHGSPLENWSLCGERCSGSRPPVSFLQATATAELVEYLLEGGDGPFSGGTDSWPTWFSAGPPVETASSGRWESWGFEGSPKEPFLLKADWHCVPQWGTRHEAFVPRLGSCASIRRAPLRVTAFMEAFRQVNAACWQAFEDELEHLHSGPSKSRRTSSGCPPSTKFEEEEEEDDEKEQEPGDEDIKWFSGFLLEVLRSGGLFGSIEAQVGPAVGWHQMRSHTDGTTGLLHLGLTLQGRRVLQLGLHDSPQLPDNANSNNNDNNTNNNSNNNNSNSNSNRRRDPSVWDSEAWHNFAGAHLVQVPMERGSAYLSSPFLFEHGVTYLPGGFVGQGSTNNNNNTNNDNTNPGSGEPTLLLMCRLAFPAGSGALRANQTRGPGALAVAKALASCLAAGAENGNNNNSSSNNNNNNKNSNNRLRLPSLGEVQEVQKILS</sequence>
<evidence type="ECO:0000313" key="3">
    <source>
        <dbReference type="Proteomes" id="UP000654075"/>
    </source>
</evidence>
<organism evidence="2 3">
    <name type="scientific">Polarella glacialis</name>
    <name type="common">Dinoflagellate</name>
    <dbReference type="NCBI Taxonomy" id="89957"/>
    <lineage>
        <taxon>Eukaryota</taxon>
        <taxon>Sar</taxon>
        <taxon>Alveolata</taxon>
        <taxon>Dinophyceae</taxon>
        <taxon>Suessiales</taxon>
        <taxon>Suessiaceae</taxon>
        <taxon>Polarella</taxon>
    </lineage>
</organism>
<protein>
    <submittedName>
        <fullName evidence="2">Uncharacterized protein</fullName>
    </submittedName>
</protein>
<dbReference type="AlphaFoldDB" id="A0A813DXA4"/>
<evidence type="ECO:0000256" key="1">
    <source>
        <dbReference type="SAM" id="MobiDB-lite"/>
    </source>
</evidence>
<dbReference type="EMBL" id="CAJNNV010004619">
    <property type="protein sequence ID" value="CAE8590988.1"/>
    <property type="molecule type" value="Genomic_DNA"/>
</dbReference>
<feature type="compositionally biased region" description="Low complexity" evidence="1">
    <location>
        <begin position="451"/>
        <end position="470"/>
    </location>
</feature>
<feature type="region of interest" description="Disordered" evidence="1">
    <location>
        <begin position="301"/>
        <end position="339"/>
    </location>
</feature>
<dbReference type="PANTHER" id="PTHR42264">
    <property type="entry name" value="EPHRIN_REC_LIKE DOMAIN-CONTAINING PROTEIN"/>
    <property type="match status" value="1"/>
</dbReference>
<keyword evidence="3" id="KW-1185">Reference proteome</keyword>
<feature type="compositionally biased region" description="Acidic residues" evidence="1">
    <location>
        <begin position="222"/>
        <end position="237"/>
    </location>
</feature>